<dbReference type="GeneID" id="107274004"/>
<dbReference type="InterPro" id="IPR036179">
    <property type="entry name" value="Ig-like_dom_sf"/>
</dbReference>
<dbReference type="SUPFAM" id="SSF48726">
    <property type="entry name" value="Immunoglobulin"/>
    <property type="match status" value="1"/>
</dbReference>
<reference evidence="3" key="1">
    <citation type="submission" date="2025-08" db="UniProtKB">
        <authorList>
            <consortium name="RefSeq"/>
        </authorList>
    </citation>
    <scope>IDENTIFICATION</scope>
</reference>
<feature type="chain" id="PRO_5042558177" evidence="1">
    <location>
        <begin position="19"/>
        <end position="299"/>
    </location>
</feature>
<dbReference type="KEGG" id="ccin:107274004"/>
<evidence type="ECO:0000313" key="3">
    <source>
        <dbReference type="RefSeq" id="XP_015608200.1"/>
    </source>
</evidence>
<protein>
    <submittedName>
        <fullName evidence="3">Uncharacterized protein LOC107274004 isoform X1</fullName>
    </submittedName>
</protein>
<name>A0AAJ7CDM2_CEPCN</name>
<sequence>MATSTWLLLCCLMLTCYVQDSIQLRLKNIIVPPLLKDDVESVILDCDYDFEDTSHDGLVVKWYKDNGNLLVYQWILHSEPRVTDEFENYVDVNYTASDDPLTMYRALKFVRPGVELTGTYKCVISVYEGEVEGISKMVIYSTEDKFDLILSEKNQTNKDRLEAMCMAEGLYPKPTLDISIGQLENLNANVRFAKMEDHKFNVYSHVTVDKKDLPESAIIKCTLGIPDANYTVFRETVYYSGPPLTTTSNPMIKMLPNTKIQTSNITSAGNVGSGSSAHSLSTSLIFLMGQLLIFAASIL</sequence>
<organism evidence="2 3">
    <name type="scientific">Cephus cinctus</name>
    <name type="common">Wheat stem sawfly</name>
    <dbReference type="NCBI Taxonomy" id="211228"/>
    <lineage>
        <taxon>Eukaryota</taxon>
        <taxon>Metazoa</taxon>
        <taxon>Ecdysozoa</taxon>
        <taxon>Arthropoda</taxon>
        <taxon>Hexapoda</taxon>
        <taxon>Insecta</taxon>
        <taxon>Pterygota</taxon>
        <taxon>Neoptera</taxon>
        <taxon>Endopterygota</taxon>
        <taxon>Hymenoptera</taxon>
        <taxon>Cephoidea</taxon>
        <taxon>Cephidae</taxon>
        <taxon>Cephus</taxon>
    </lineage>
</organism>
<accession>A0AAJ7CDM2</accession>
<dbReference type="Proteomes" id="UP000694920">
    <property type="component" value="Unplaced"/>
</dbReference>
<proteinExistence type="predicted"/>
<dbReference type="Gene3D" id="2.60.40.10">
    <property type="entry name" value="Immunoglobulins"/>
    <property type="match status" value="2"/>
</dbReference>
<gene>
    <name evidence="3" type="primary">LOC107274004</name>
</gene>
<keyword evidence="1" id="KW-0732">Signal</keyword>
<keyword evidence="2" id="KW-1185">Reference proteome</keyword>
<dbReference type="PANTHER" id="PTHR21261:SF2">
    <property type="entry name" value="GH04238P-RELATED"/>
    <property type="match status" value="1"/>
</dbReference>
<evidence type="ECO:0000256" key="1">
    <source>
        <dbReference type="SAM" id="SignalP"/>
    </source>
</evidence>
<dbReference type="AlphaFoldDB" id="A0AAJ7CDM2"/>
<evidence type="ECO:0000313" key="2">
    <source>
        <dbReference type="Proteomes" id="UP000694920"/>
    </source>
</evidence>
<dbReference type="InterPro" id="IPR013783">
    <property type="entry name" value="Ig-like_fold"/>
</dbReference>
<dbReference type="PANTHER" id="PTHR21261">
    <property type="entry name" value="BEAT PROTEIN"/>
    <property type="match status" value="1"/>
</dbReference>
<dbReference type="RefSeq" id="XP_015608200.1">
    <property type="nucleotide sequence ID" value="XM_015752714.1"/>
</dbReference>
<feature type="signal peptide" evidence="1">
    <location>
        <begin position="1"/>
        <end position="18"/>
    </location>
</feature>